<dbReference type="SUPFAM" id="SSF75304">
    <property type="entry name" value="Amidase signature (AS) enzymes"/>
    <property type="match status" value="1"/>
</dbReference>
<dbReference type="Gene3D" id="3.90.1300.10">
    <property type="entry name" value="Amidase signature (AS) domain"/>
    <property type="match status" value="1"/>
</dbReference>
<feature type="domain" description="Amidase" evidence="1">
    <location>
        <begin position="20"/>
        <end position="414"/>
    </location>
</feature>
<protein>
    <submittedName>
        <fullName evidence="2">Amidase</fullName>
    </submittedName>
</protein>
<evidence type="ECO:0000313" key="3">
    <source>
        <dbReference type="Proteomes" id="UP001499987"/>
    </source>
</evidence>
<dbReference type="PANTHER" id="PTHR11895">
    <property type="entry name" value="TRANSAMIDASE"/>
    <property type="match status" value="1"/>
</dbReference>
<evidence type="ECO:0000259" key="1">
    <source>
        <dbReference type="Pfam" id="PF01425"/>
    </source>
</evidence>
<dbReference type="EMBL" id="BAAALD010000028">
    <property type="protein sequence ID" value="GAA1086853.1"/>
    <property type="molecule type" value="Genomic_DNA"/>
</dbReference>
<dbReference type="Proteomes" id="UP001499987">
    <property type="component" value="Unassembled WGS sequence"/>
</dbReference>
<dbReference type="Pfam" id="PF01425">
    <property type="entry name" value="Amidase"/>
    <property type="match status" value="1"/>
</dbReference>
<evidence type="ECO:0000313" key="2">
    <source>
        <dbReference type="EMBL" id="GAA1086853.1"/>
    </source>
</evidence>
<accession>A0ABN1TI08</accession>
<dbReference type="InterPro" id="IPR023631">
    <property type="entry name" value="Amidase_dom"/>
</dbReference>
<dbReference type="PANTHER" id="PTHR11895:SF67">
    <property type="entry name" value="AMIDASE DOMAIN-CONTAINING PROTEIN"/>
    <property type="match status" value="1"/>
</dbReference>
<keyword evidence="3" id="KW-1185">Reference proteome</keyword>
<dbReference type="InterPro" id="IPR036928">
    <property type="entry name" value="AS_sf"/>
</dbReference>
<organism evidence="2 3">
    <name type="scientific">Kitasatospora arboriphila</name>
    <dbReference type="NCBI Taxonomy" id="258052"/>
    <lineage>
        <taxon>Bacteria</taxon>
        <taxon>Bacillati</taxon>
        <taxon>Actinomycetota</taxon>
        <taxon>Actinomycetes</taxon>
        <taxon>Kitasatosporales</taxon>
        <taxon>Streptomycetaceae</taxon>
        <taxon>Kitasatospora</taxon>
    </lineage>
</organism>
<name>A0ABN1TI08_9ACTN</name>
<gene>
    <name evidence="2" type="ORF">GCM10009663_33140</name>
</gene>
<sequence length="426" mass="43942">MTPLVPAAARLRAGDPPLAEYVERLCTRIDRIDPVLRAFVPEPGRHDRLSAAAKELEARYPDPAGRPPLYGVAVGVKDVVHVDGLPTHAGSALPPGVLAGPEGPLVGRLRAAGALVAGKTVTAEFAVLAPGATRNPHDLGHTPGGSSSGSAAAVAAGLVPLAIGTQTVGSMIRPAAYCGVVGFRPTYGRVPAEGIVPHAPTLDTAGWYAADLAGVRLAAALLCDTWAAQPAGPPEREPVLGVPVGGYLDEVHPEALAAFEHTVRGLGLTVRRVDVLGDFDTVKHHLRTIIRYELAQVHRDLFARFGSLYRPETVAAIRHGREVDRADHRAALAARADFRRRVAEVTADQGVDAWVTPAATGPAPLGLDSTGSAVMSLPWSHAGLPAVSLPAGALGGLPLGLQCVGADGGDERLLAAAAVIGERLSA</sequence>
<dbReference type="InterPro" id="IPR000120">
    <property type="entry name" value="Amidase"/>
</dbReference>
<proteinExistence type="predicted"/>
<comment type="caution">
    <text evidence="2">The sequence shown here is derived from an EMBL/GenBank/DDBJ whole genome shotgun (WGS) entry which is preliminary data.</text>
</comment>
<reference evidence="2 3" key="1">
    <citation type="journal article" date="2019" name="Int. J. Syst. Evol. Microbiol.">
        <title>The Global Catalogue of Microorganisms (GCM) 10K type strain sequencing project: providing services to taxonomists for standard genome sequencing and annotation.</title>
        <authorList>
            <consortium name="The Broad Institute Genomics Platform"/>
            <consortium name="The Broad Institute Genome Sequencing Center for Infectious Disease"/>
            <person name="Wu L."/>
            <person name="Ma J."/>
        </authorList>
    </citation>
    <scope>NUCLEOTIDE SEQUENCE [LARGE SCALE GENOMIC DNA]</scope>
    <source>
        <strain evidence="2 3">JCM 13002</strain>
    </source>
</reference>